<sequence>MNLKSLQIKIILIFSLPALALLYFSYSLVNENYIKYKNSTSYAFSAKQTKILSKLIHNLQLERGLSAGYLVSKDEIIRKNLEKQYIHTDSAYQDLIHFSNAYQYFKKQFHSITAVRRKVLTTQISFWDEMQYYNSLNKELLQAITALMHDLESKSYNGKALIELQKLKEYLGQERAYVYNQILAPKKNEKYIHYIHLLQEKEKKLQTVFYICASKNTQNIFKQLIQKETVQKTAALRTMFFQDKLSSKEDAKIWFQTASQYITQLYNVSSHILNTIVTEALQTQKDIKQVFTYTIILWILSFISFFFFLYYINALIKKEDKLLAKIRIASHTFDSHEAIVITDKNGVVLEVNKSFTRITGYKADEIIGQTTKILKSGKHTKEFYADMWHQLLTSGQWKGDIYNKRKNGEIINFIAQFYDISDLRNAQEEAQYQANHDFLTGLMNRKALLQRLHEENAKAIRHNFIHAFLFIDLDNFKQVNDTYGHHVGDELLIQVSHRLRSVLREEDILARISGDEFTIILVNIADSKEAAKEYAQKKCQAIIKALSATFVIEGNEIHIGASIGIKIFPDEKHNIEDIMNDADKAMYVAKKNGKNSCALYDEA</sequence>
<evidence type="ECO:0000256" key="1">
    <source>
        <dbReference type="SAM" id="Phobius"/>
    </source>
</evidence>
<dbReference type="NCBIfam" id="TIGR00254">
    <property type="entry name" value="GGDEF"/>
    <property type="match status" value="1"/>
</dbReference>
<keyword evidence="1" id="KW-0812">Transmembrane</keyword>
<proteinExistence type="predicted"/>
<feature type="domain" description="GGDEF" evidence="3">
    <location>
        <begin position="464"/>
        <end position="602"/>
    </location>
</feature>
<dbReference type="FunFam" id="3.30.70.270:FF:000001">
    <property type="entry name" value="Diguanylate cyclase domain protein"/>
    <property type="match status" value="1"/>
</dbReference>
<feature type="transmembrane region" description="Helical" evidence="1">
    <location>
        <begin position="290"/>
        <end position="312"/>
    </location>
</feature>
<evidence type="ECO:0000259" key="3">
    <source>
        <dbReference type="PROSITE" id="PS50887"/>
    </source>
</evidence>
<dbReference type="Pfam" id="PF08376">
    <property type="entry name" value="NIT"/>
    <property type="match status" value="1"/>
</dbReference>
<gene>
    <name evidence="4" type="ORF">FJR45_07800</name>
</gene>
<dbReference type="Proteomes" id="UP000593719">
    <property type="component" value="Chromosome"/>
</dbReference>
<dbReference type="InterPro" id="IPR052163">
    <property type="entry name" value="DGC-Regulatory_Protein"/>
</dbReference>
<dbReference type="Pfam" id="PF00990">
    <property type="entry name" value="GGDEF"/>
    <property type="match status" value="1"/>
</dbReference>
<dbReference type="EMBL" id="CP041235">
    <property type="protein sequence ID" value="QOP43859.1"/>
    <property type="molecule type" value="Genomic_DNA"/>
</dbReference>
<dbReference type="InterPro" id="IPR035965">
    <property type="entry name" value="PAS-like_dom_sf"/>
</dbReference>
<dbReference type="InterPro" id="IPR013587">
    <property type="entry name" value="Nitrate/nitrite_sensing"/>
</dbReference>
<keyword evidence="1" id="KW-0472">Membrane</keyword>
<dbReference type="Gene3D" id="3.30.70.270">
    <property type="match status" value="1"/>
</dbReference>
<evidence type="ECO:0000313" key="4">
    <source>
        <dbReference type="EMBL" id="QOP43859.1"/>
    </source>
</evidence>
<dbReference type="InterPro" id="IPR000160">
    <property type="entry name" value="GGDEF_dom"/>
</dbReference>
<dbReference type="PROSITE" id="PS50887">
    <property type="entry name" value="GGDEF"/>
    <property type="match status" value="1"/>
</dbReference>
<evidence type="ECO:0000313" key="5">
    <source>
        <dbReference type="Proteomes" id="UP000593719"/>
    </source>
</evidence>
<dbReference type="SMART" id="SM00091">
    <property type="entry name" value="PAS"/>
    <property type="match status" value="1"/>
</dbReference>
<dbReference type="InterPro" id="IPR043128">
    <property type="entry name" value="Rev_trsase/Diguanyl_cyclase"/>
</dbReference>
<dbReference type="Pfam" id="PF13426">
    <property type="entry name" value="PAS_9"/>
    <property type="match status" value="1"/>
</dbReference>
<name>A0A7M1B269_9BACT</name>
<dbReference type="KEGG" id="ssei:FJR45_07800"/>
<dbReference type="SUPFAM" id="SSF55073">
    <property type="entry name" value="Nucleotide cyclase"/>
    <property type="match status" value="1"/>
</dbReference>
<dbReference type="InterPro" id="IPR000014">
    <property type="entry name" value="PAS"/>
</dbReference>
<accession>A0A7M1B269</accession>
<keyword evidence="5" id="KW-1185">Reference proteome</keyword>
<dbReference type="SUPFAM" id="SSF55785">
    <property type="entry name" value="PYP-like sensor domain (PAS domain)"/>
    <property type="match status" value="1"/>
</dbReference>
<dbReference type="GO" id="GO:0003824">
    <property type="term" value="F:catalytic activity"/>
    <property type="evidence" value="ECO:0007669"/>
    <property type="project" value="UniProtKB-ARBA"/>
</dbReference>
<feature type="domain" description="PAS" evidence="2">
    <location>
        <begin position="339"/>
        <end position="370"/>
    </location>
</feature>
<dbReference type="SMART" id="SM00267">
    <property type="entry name" value="GGDEF"/>
    <property type="match status" value="1"/>
</dbReference>
<organism evidence="4 5">
    <name type="scientific">Sulfurimonas sediminis</name>
    <dbReference type="NCBI Taxonomy" id="2590020"/>
    <lineage>
        <taxon>Bacteria</taxon>
        <taxon>Pseudomonadati</taxon>
        <taxon>Campylobacterota</taxon>
        <taxon>Epsilonproteobacteria</taxon>
        <taxon>Campylobacterales</taxon>
        <taxon>Sulfurimonadaceae</taxon>
        <taxon>Sulfurimonas</taxon>
    </lineage>
</organism>
<dbReference type="PROSITE" id="PS50112">
    <property type="entry name" value="PAS"/>
    <property type="match status" value="1"/>
</dbReference>
<evidence type="ECO:0000259" key="2">
    <source>
        <dbReference type="PROSITE" id="PS50112"/>
    </source>
</evidence>
<keyword evidence="1" id="KW-1133">Transmembrane helix</keyword>
<dbReference type="PANTHER" id="PTHR46663:SF3">
    <property type="entry name" value="SLL0267 PROTEIN"/>
    <property type="match status" value="1"/>
</dbReference>
<dbReference type="AlphaFoldDB" id="A0A7M1B269"/>
<dbReference type="InterPro" id="IPR029787">
    <property type="entry name" value="Nucleotide_cyclase"/>
</dbReference>
<dbReference type="CDD" id="cd00130">
    <property type="entry name" value="PAS"/>
    <property type="match status" value="1"/>
</dbReference>
<dbReference type="RefSeq" id="WP_193150047.1">
    <property type="nucleotide sequence ID" value="NZ_CP041235.1"/>
</dbReference>
<dbReference type="NCBIfam" id="TIGR00229">
    <property type="entry name" value="sensory_box"/>
    <property type="match status" value="1"/>
</dbReference>
<protein>
    <submittedName>
        <fullName evidence="4">Diguanylate cyclase</fullName>
    </submittedName>
</protein>
<dbReference type="Gene3D" id="3.30.450.20">
    <property type="entry name" value="PAS domain"/>
    <property type="match status" value="1"/>
</dbReference>
<reference evidence="4 5" key="1">
    <citation type="submission" date="2019-06" db="EMBL/GenBank/DDBJ databases">
        <title>Sulfurimonas gotlandica sp. nov., a chemoautotrophic and psychrotolerant epsilonproteobacterium isolated from a pelagic redoxcline, and an emended description of the genus Sulfurimonas.</title>
        <authorList>
            <person name="Wang S."/>
            <person name="Jiang L."/>
            <person name="Shao Z."/>
        </authorList>
    </citation>
    <scope>NUCLEOTIDE SEQUENCE [LARGE SCALE GENOMIC DNA]</scope>
    <source>
        <strain evidence="4 5">S2-6</strain>
    </source>
</reference>
<dbReference type="CDD" id="cd01949">
    <property type="entry name" value="GGDEF"/>
    <property type="match status" value="1"/>
</dbReference>
<dbReference type="PANTHER" id="PTHR46663">
    <property type="entry name" value="DIGUANYLATE CYCLASE DGCT-RELATED"/>
    <property type="match status" value="1"/>
</dbReference>